<evidence type="ECO:0008006" key="3">
    <source>
        <dbReference type="Google" id="ProtNLM"/>
    </source>
</evidence>
<evidence type="ECO:0000313" key="1">
    <source>
        <dbReference type="EMBL" id="QOY87209.1"/>
    </source>
</evidence>
<dbReference type="AlphaFoldDB" id="A0A7S7NQ24"/>
<dbReference type="KEGG" id="pfer:IRI77_31295"/>
<proteinExistence type="predicted"/>
<dbReference type="Proteomes" id="UP000593892">
    <property type="component" value="Chromosome"/>
</dbReference>
<dbReference type="RefSeq" id="WP_194448878.1">
    <property type="nucleotide sequence ID" value="NZ_CP063849.1"/>
</dbReference>
<organism evidence="1 2">
    <name type="scientific">Paludibaculum fermentans</name>
    <dbReference type="NCBI Taxonomy" id="1473598"/>
    <lineage>
        <taxon>Bacteria</taxon>
        <taxon>Pseudomonadati</taxon>
        <taxon>Acidobacteriota</taxon>
        <taxon>Terriglobia</taxon>
        <taxon>Bryobacterales</taxon>
        <taxon>Bryobacteraceae</taxon>
        <taxon>Paludibaculum</taxon>
    </lineage>
</organism>
<keyword evidence="2" id="KW-1185">Reference proteome</keyword>
<evidence type="ECO:0000313" key="2">
    <source>
        <dbReference type="Proteomes" id="UP000593892"/>
    </source>
</evidence>
<sequence>MKLCQTTARISCHGISTLVWDEEDLVDVTSNQRIHLDGSVTQSQFGLAYEFDRAVCLRESRSFWAVAYANRGTAAALMKNGKFHRQLNRDFNHAEWFDYPVTLAPRADGRIVVIHCPRSYNTLEFEDAETGEILEVKTSEGMEFHSRLAVSPNGRFLLSAGWFWHPLCGVWLCALQESPDGMPGSNELAFSYGYEFDSAAFLDDDRLVLTTTAEGVNTGIPKTGLGSLKLGVWKISETKWISTADLAEPSGLIMPWQDWVISFYGHPKAIELTTGAVVHRWDQVNSGRQVGAIDLGDPSPPLVALDPRGGRFAVSGPDGITVVTLSSTA</sequence>
<dbReference type="InterPro" id="IPR011044">
    <property type="entry name" value="Quino_amine_DH_bsu"/>
</dbReference>
<dbReference type="EMBL" id="CP063849">
    <property type="protein sequence ID" value="QOY87209.1"/>
    <property type="molecule type" value="Genomic_DNA"/>
</dbReference>
<accession>A0A7S7NQ24</accession>
<dbReference type="SUPFAM" id="SSF50969">
    <property type="entry name" value="YVTN repeat-like/Quinoprotein amine dehydrogenase"/>
    <property type="match status" value="1"/>
</dbReference>
<name>A0A7S7NQ24_PALFE</name>
<gene>
    <name evidence="1" type="ORF">IRI77_31295</name>
</gene>
<reference evidence="1 2" key="1">
    <citation type="submission" date="2020-10" db="EMBL/GenBank/DDBJ databases">
        <title>Complete genome sequence of Paludibaculum fermentans P105T, a facultatively anaerobic acidobacterium capable of dissimilatory Fe(III) reduction.</title>
        <authorList>
            <person name="Dedysh S.N."/>
            <person name="Beletsky A.V."/>
            <person name="Kulichevskaya I.S."/>
            <person name="Mardanov A.V."/>
            <person name="Ravin N.V."/>
        </authorList>
    </citation>
    <scope>NUCLEOTIDE SEQUENCE [LARGE SCALE GENOMIC DNA]</scope>
    <source>
        <strain evidence="1 2">P105</strain>
    </source>
</reference>
<protein>
    <recommendedName>
        <fullName evidence="3">WD40 repeat domain-containing protein</fullName>
    </recommendedName>
</protein>